<dbReference type="SUPFAM" id="SSF46785">
    <property type="entry name" value="Winged helix' DNA-binding domain"/>
    <property type="match status" value="1"/>
</dbReference>
<dbReference type="InterPro" id="IPR036388">
    <property type="entry name" value="WH-like_DNA-bd_sf"/>
</dbReference>
<dbReference type="Pfam" id="PF04621">
    <property type="entry name" value="ETS_PEA3_N"/>
    <property type="match status" value="1"/>
</dbReference>
<feature type="compositionally biased region" description="Basic residues" evidence="7">
    <location>
        <begin position="150"/>
        <end position="166"/>
    </location>
</feature>
<dbReference type="GO" id="GO:0000981">
    <property type="term" value="F:DNA-binding transcription factor activity, RNA polymerase II-specific"/>
    <property type="evidence" value="ECO:0007669"/>
    <property type="project" value="TreeGrafter"/>
</dbReference>
<dbReference type="GO" id="GO:0030154">
    <property type="term" value="P:cell differentiation"/>
    <property type="evidence" value="ECO:0007669"/>
    <property type="project" value="TreeGrafter"/>
</dbReference>
<dbReference type="SMART" id="SM00413">
    <property type="entry name" value="ETS"/>
    <property type="match status" value="1"/>
</dbReference>
<reference evidence="9" key="2">
    <citation type="submission" date="2025-09" db="UniProtKB">
        <authorList>
            <consortium name="Ensembl"/>
        </authorList>
    </citation>
    <scope>IDENTIFICATION</scope>
</reference>
<evidence type="ECO:0000256" key="4">
    <source>
        <dbReference type="ARBA" id="ARBA00023125"/>
    </source>
</evidence>
<dbReference type="Gene3D" id="1.10.10.10">
    <property type="entry name" value="Winged helix-like DNA-binding domain superfamily/Winged helix DNA-binding domain"/>
    <property type="match status" value="1"/>
</dbReference>
<keyword evidence="3" id="KW-0597">Phosphoprotein</keyword>
<dbReference type="InterPro" id="IPR036390">
    <property type="entry name" value="WH_DNA-bd_sf"/>
</dbReference>
<proteinExistence type="inferred from homology"/>
<evidence type="ECO:0000256" key="1">
    <source>
        <dbReference type="ARBA" id="ARBA00004123"/>
    </source>
</evidence>
<dbReference type="InterPro" id="IPR000418">
    <property type="entry name" value="Ets_dom"/>
</dbReference>
<evidence type="ECO:0000256" key="7">
    <source>
        <dbReference type="SAM" id="MobiDB-lite"/>
    </source>
</evidence>
<keyword evidence="4 6" id="KW-0238">DNA-binding</keyword>
<dbReference type="PROSITE" id="PS50061">
    <property type="entry name" value="ETS_DOMAIN_3"/>
    <property type="match status" value="1"/>
</dbReference>
<dbReference type="FunFam" id="1.10.10.10:FF:000121">
    <property type="entry name" value="ETS translocation variant 5"/>
    <property type="match status" value="1"/>
</dbReference>
<dbReference type="PRINTS" id="PR00454">
    <property type="entry name" value="ETSDOMAIN"/>
</dbReference>
<dbReference type="STRING" id="7757.ENSPMAP00000006693"/>
<dbReference type="GO" id="GO:0043565">
    <property type="term" value="F:sequence-specific DNA binding"/>
    <property type="evidence" value="ECO:0007669"/>
    <property type="project" value="InterPro"/>
</dbReference>
<keyword evidence="5 6" id="KW-0539">Nucleus</keyword>
<dbReference type="PANTHER" id="PTHR11849:SF282">
    <property type="entry name" value="ETV5-RELATED PROTEIN ETS96B"/>
    <property type="match status" value="1"/>
</dbReference>
<comment type="subcellular location">
    <subcellularLocation>
        <location evidence="1 6">Nucleus</location>
    </subcellularLocation>
</comment>
<dbReference type="PROSITE" id="PS00346">
    <property type="entry name" value="ETS_DOMAIN_2"/>
    <property type="match status" value="1"/>
</dbReference>
<evidence type="ECO:0000256" key="3">
    <source>
        <dbReference type="ARBA" id="ARBA00022553"/>
    </source>
</evidence>
<dbReference type="AlphaFoldDB" id="S4RNA7"/>
<dbReference type="OMA" id="QCICAWS"/>
<dbReference type="InterPro" id="IPR006715">
    <property type="entry name" value="ETS_PEA3_N"/>
</dbReference>
<dbReference type="GeneTree" id="ENSGT00940000157123"/>
<reference evidence="9" key="1">
    <citation type="submission" date="2025-08" db="UniProtKB">
        <authorList>
            <consortium name="Ensembl"/>
        </authorList>
    </citation>
    <scope>IDENTIFICATION</scope>
</reference>
<evidence type="ECO:0000256" key="2">
    <source>
        <dbReference type="ARBA" id="ARBA00005562"/>
    </source>
</evidence>
<feature type="region of interest" description="Disordered" evidence="7">
    <location>
        <begin position="136"/>
        <end position="182"/>
    </location>
</feature>
<comment type="similarity">
    <text evidence="2 6">Belongs to the ETS family.</text>
</comment>
<sequence length="493" mass="55078">METIYDQEVPYANTTNSQSQDGGGAQRLAVERKRKCMDLDEDLAQDTEDLFLTLSQLQEAWLVEAKVPDEEEPFILDFSSENLAFHAPVKIKKEGRGTCLQASTCAQEHMQGLLSAATCHSSPGGYSLKRDGMLSVSGSPSPSCTTPVSSRHRAHASCPARPRRPRTPSQGPFQPRTPRRPLLLPMDVPQYQIWGMPRLIHSPLRSLQTFPCDSLSKHHRFQRHLSEPCSPYPPSQHMSRPGCIPFHRQASEPLMAPFPPPPGPPGGIKQEYTGPMGYPGEDAYPGHLGQRSHGPQPPQTIKTDTKKYCSPLDMPTGQSMYMNGEGYSSSHNEARAANTFPSQCICAWSPAGDVSGYRSVPPPMYQRRGSLQLWQFLVALLEDPVHAGTIVWTGRGMEFKLLDPEEVARLWGIQKNRPAMNYDKLSRSLRYYYEKGIMQKVAGERYVYRFVCDPEVVFSLAFPDSQRAVVKTERRRAPPAEGSAPPHVHFNSH</sequence>
<dbReference type="Ensembl" id="ENSPMAT00000006723.1">
    <property type="protein sequence ID" value="ENSPMAP00000006693.1"/>
    <property type="gene ID" value="ENSPMAG00000006043.1"/>
</dbReference>
<feature type="domain" description="ETS" evidence="8">
    <location>
        <begin position="371"/>
        <end position="451"/>
    </location>
</feature>
<feature type="region of interest" description="Disordered" evidence="7">
    <location>
        <begin position="283"/>
        <end position="306"/>
    </location>
</feature>
<dbReference type="GO" id="GO:0005634">
    <property type="term" value="C:nucleus"/>
    <property type="evidence" value="ECO:0007669"/>
    <property type="project" value="UniProtKB-SubCell"/>
</dbReference>
<dbReference type="PANTHER" id="PTHR11849">
    <property type="entry name" value="ETS"/>
    <property type="match status" value="1"/>
</dbReference>
<dbReference type="PROSITE" id="PS00345">
    <property type="entry name" value="ETS_DOMAIN_1"/>
    <property type="match status" value="1"/>
</dbReference>
<name>S4RNA7_PETMA</name>
<dbReference type="GO" id="GO:0045893">
    <property type="term" value="P:positive regulation of DNA-templated transcription"/>
    <property type="evidence" value="ECO:0007669"/>
    <property type="project" value="UniProtKB-ARBA"/>
</dbReference>
<feature type="compositionally biased region" description="Low complexity" evidence="7">
    <location>
        <begin position="136"/>
        <end position="149"/>
    </location>
</feature>
<accession>S4RNA7</accession>
<dbReference type="Pfam" id="PF00178">
    <property type="entry name" value="Ets"/>
    <property type="match status" value="1"/>
</dbReference>
<organism evidence="9">
    <name type="scientific">Petromyzon marinus</name>
    <name type="common">Sea lamprey</name>
    <dbReference type="NCBI Taxonomy" id="7757"/>
    <lineage>
        <taxon>Eukaryota</taxon>
        <taxon>Metazoa</taxon>
        <taxon>Chordata</taxon>
        <taxon>Craniata</taxon>
        <taxon>Vertebrata</taxon>
        <taxon>Cyclostomata</taxon>
        <taxon>Hyperoartia</taxon>
        <taxon>Petromyzontiformes</taxon>
        <taxon>Petromyzontidae</taxon>
        <taxon>Petromyzon</taxon>
    </lineage>
</organism>
<feature type="region of interest" description="Disordered" evidence="7">
    <location>
        <begin position="471"/>
        <end position="493"/>
    </location>
</feature>
<evidence type="ECO:0000256" key="6">
    <source>
        <dbReference type="RuleBase" id="RU004019"/>
    </source>
</evidence>
<protein>
    <recommendedName>
        <fullName evidence="8">ETS domain-containing protein</fullName>
    </recommendedName>
</protein>
<evidence type="ECO:0000313" key="9">
    <source>
        <dbReference type="Ensembl" id="ENSPMAP00000006693.1"/>
    </source>
</evidence>
<evidence type="ECO:0000256" key="5">
    <source>
        <dbReference type="ARBA" id="ARBA00023242"/>
    </source>
</evidence>
<feature type="region of interest" description="Disordered" evidence="7">
    <location>
        <begin position="1"/>
        <end position="27"/>
    </location>
</feature>
<evidence type="ECO:0000259" key="8">
    <source>
        <dbReference type="PROSITE" id="PS50061"/>
    </source>
</evidence>
<dbReference type="HOGENOM" id="CLU_030025_1_0_1"/>
<dbReference type="InterPro" id="IPR046328">
    <property type="entry name" value="ETS_fam"/>
</dbReference>